<dbReference type="GO" id="GO:0030674">
    <property type="term" value="F:protein-macromolecule adaptor activity"/>
    <property type="evidence" value="ECO:0007669"/>
    <property type="project" value="TreeGrafter"/>
</dbReference>
<comment type="pathway">
    <text evidence="1">Protein modification; protein ubiquitination.</text>
</comment>
<dbReference type="Proteomes" id="UP000887577">
    <property type="component" value="Unplaced"/>
</dbReference>
<evidence type="ECO:0000256" key="1">
    <source>
        <dbReference type="ARBA" id="ARBA00004906"/>
    </source>
</evidence>
<evidence type="ECO:0000313" key="5">
    <source>
        <dbReference type="WBParaSite" id="PSU_v2.g4874.t1"/>
    </source>
</evidence>
<dbReference type="InterPro" id="IPR001680">
    <property type="entry name" value="WD40_rpt"/>
</dbReference>
<dbReference type="GO" id="GO:0005634">
    <property type="term" value="C:nucleus"/>
    <property type="evidence" value="ECO:0007669"/>
    <property type="project" value="TreeGrafter"/>
</dbReference>
<organism evidence="4 5">
    <name type="scientific">Panagrolaimus superbus</name>
    <dbReference type="NCBI Taxonomy" id="310955"/>
    <lineage>
        <taxon>Eukaryota</taxon>
        <taxon>Metazoa</taxon>
        <taxon>Ecdysozoa</taxon>
        <taxon>Nematoda</taxon>
        <taxon>Chromadorea</taxon>
        <taxon>Rhabditida</taxon>
        <taxon>Tylenchina</taxon>
        <taxon>Panagrolaimomorpha</taxon>
        <taxon>Panagrolaimoidea</taxon>
        <taxon>Panagrolaimidae</taxon>
        <taxon>Panagrolaimus</taxon>
    </lineage>
</organism>
<accession>A0A914Z3P6</accession>
<dbReference type="WBParaSite" id="PSU_v2.g4874.t1">
    <property type="protein sequence ID" value="PSU_v2.g4874.t1"/>
    <property type="gene ID" value="PSU_v2.g4874"/>
</dbReference>
<dbReference type="InterPro" id="IPR015943">
    <property type="entry name" value="WD40/YVTN_repeat-like_dom_sf"/>
</dbReference>
<keyword evidence="2" id="KW-0833">Ubl conjugation pathway</keyword>
<dbReference type="PANTHER" id="PTHR22852:SF0">
    <property type="entry name" value="DENTICLELESS PROTEIN HOMOLOG"/>
    <property type="match status" value="1"/>
</dbReference>
<dbReference type="PANTHER" id="PTHR22852">
    <property type="entry name" value="LETHAL 2 DENTICLELESS PROTEIN RETINOIC ACID-REGULATED NUCLEAR MATRIX-ASSOCIATED PROTEIN"/>
    <property type="match status" value="1"/>
</dbReference>
<protein>
    <submittedName>
        <fullName evidence="5">Uncharacterized protein</fullName>
    </submittedName>
</protein>
<dbReference type="SMART" id="SM00320">
    <property type="entry name" value="WD40"/>
    <property type="match status" value="4"/>
</dbReference>
<dbReference type="SUPFAM" id="SSF50978">
    <property type="entry name" value="WD40 repeat-like"/>
    <property type="match status" value="1"/>
</dbReference>
<keyword evidence="4" id="KW-1185">Reference proteome</keyword>
<evidence type="ECO:0000256" key="2">
    <source>
        <dbReference type="ARBA" id="ARBA00022786"/>
    </source>
</evidence>
<dbReference type="GO" id="GO:0007095">
    <property type="term" value="P:mitotic G2 DNA damage checkpoint signaling"/>
    <property type="evidence" value="ECO:0007669"/>
    <property type="project" value="TreeGrafter"/>
</dbReference>
<sequence length="493" mass="56642">MLKSYRKGCVPSELYQKSGHRLHDSFFHQFTGKVYANEDEWICAQFCPDSGYENRIAFGGDTGNVGFGDARKFEPPRVWKQISNLNMINRLKFLPNFPSKLVAAAGDGNLYLLEPECGKVLELNYNHVSDMGVVKALSFHKNDSYVFAIGNKSGHILLYDLRIQKNAYTETHIYPKRVLHYAHSFNSGIESIIHLSEHLIASASTDYKSGIRFWDLRYQKGKDPLFIKKLPLNSKVYDMCIDRSGDKLFALTSSEKILEYDTGLGENPSFAYKYPHQRATKVNLCHSPISDHLLVGNNAGCSYIYDLQKETYYGDLLHNNQNPVVKDHVHPRFKLPAPSIPEIFSIVDWSCNGRYMINVTPDNTVIWDNEWPEDTEFTPIKCDSKDSTINTEINGRPINLERMLYVEEYAKKIKDQKWNYTIARRIGLKQTDMKIPLNVLKEEEELERVKSKQSSSQKFLDLSNYFSPPIFNIENCQPRSLSAQLPVTTVQNF</sequence>
<proteinExistence type="inferred from homology"/>
<dbReference type="AlphaFoldDB" id="A0A914Z3P6"/>
<name>A0A914Z3P6_9BILA</name>
<dbReference type="Gene3D" id="2.130.10.10">
    <property type="entry name" value="YVTN repeat-like/Quinoprotein amine dehydrogenase"/>
    <property type="match status" value="1"/>
</dbReference>
<reference evidence="5" key="1">
    <citation type="submission" date="2022-11" db="UniProtKB">
        <authorList>
            <consortium name="WormBaseParasite"/>
        </authorList>
    </citation>
    <scope>IDENTIFICATION</scope>
</reference>
<evidence type="ECO:0000256" key="3">
    <source>
        <dbReference type="ARBA" id="ARBA00038344"/>
    </source>
</evidence>
<evidence type="ECO:0000313" key="4">
    <source>
        <dbReference type="Proteomes" id="UP000887577"/>
    </source>
</evidence>
<dbReference type="GO" id="GO:0043161">
    <property type="term" value="P:proteasome-mediated ubiquitin-dependent protein catabolic process"/>
    <property type="evidence" value="ECO:0007669"/>
    <property type="project" value="TreeGrafter"/>
</dbReference>
<dbReference type="InterPro" id="IPR051865">
    <property type="entry name" value="WD-repeat_CDT2_adapter"/>
</dbReference>
<dbReference type="InterPro" id="IPR036322">
    <property type="entry name" value="WD40_repeat_dom_sf"/>
</dbReference>
<comment type="similarity">
    <text evidence="3">Belongs to the WD repeat cdt2 family.</text>
</comment>